<evidence type="ECO:0000313" key="5">
    <source>
        <dbReference type="EMBL" id="CAE0050737.1"/>
    </source>
</evidence>
<sequence length="286" mass="33139">MGLQVEVVNDGGAETIVFISGWPDTPRLWDKAVEEFSNEYRCVSIGLPMYSSREEAKALGVYRKSGYNMDEVVDMIAETIDESCRGHFPITLCIFDWGCVYGFQYIGKHSEKVCRTIAIDVGPVWMKAPRLQDLIGLFLAGVFYQYRVIFYYLVARFVPFLQDWADRSARKYMAYMASESDTDISELTADVGYNYWNMHLDRVATYLGLRKPQEPLDLGTFPRHPVLFFIGTKKDMKFYPERWLESLQQRSDHSEAVFLPAVHWVMVACREAFHSKMREFLTATKK</sequence>
<dbReference type="EMBL" id="HBHW01024315">
    <property type="protein sequence ID" value="CAE0050731.1"/>
    <property type="molecule type" value="Transcribed_RNA"/>
</dbReference>
<dbReference type="Pfam" id="PF00561">
    <property type="entry name" value="Abhydrolase_1"/>
    <property type="match status" value="1"/>
</dbReference>
<dbReference type="SUPFAM" id="SSF53474">
    <property type="entry name" value="alpha/beta-Hydrolases"/>
    <property type="match status" value="1"/>
</dbReference>
<dbReference type="InterPro" id="IPR000073">
    <property type="entry name" value="AB_hydrolase_1"/>
</dbReference>
<dbReference type="InterPro" id="IPR029058">
    <property type="entry name" value="AB_hydrolase_fold"/>
</dbReference>
<gene>
    <name evidence="2" type="ORF">RMAR00112_LOCUS18731</name>
    <name evidence="3" type="ORF">RMAR00112_LOCUS18732</name>
    <name evidence="4" type="ORF">RMAR00112_LOCUS18734</name>
    <name evidence="5" type="ORF">RMAR00112_LOCUS18737</name>
    <name evidence="6" type="ORF">RMAR00112_LOCUS18738</name>
    <name evidence="7" type="ORF">RMAR00112_LOCUS18741</name>
</gene>
<evidence type="ECO:0000313" key="4">
    <source>
        <dbReference type="EMBL" id="CAE0050734.1"/>
    </source>
</evidence>
<evidence type="ECO:0000313" key="2">
    <source>
        <dbReference type="EMBL" id="CAE0050731.1"/>
    </source>
</evidence>
<dbReference type="AlphaFoldDB" id="A0A7S2ZT95"/>
<evidence type="ECO:0000313" key="6">
    <source>
        <dbReference type="EMBL" id="CAE0050738.1"/>
    </source>
</evidence>
<accession>A0A7S2ZT95</accession>
<organism evidence="4">
    <name type="scientific">Rhodosorus marinus</name>
    <dbReference type="NCBI Taxonomy" id="101924"/>
    <lineage>
        <taxon>Eukaryota</taxon>
        <taxon>Rhodophyta</taxon>
        <taxon>Stylonematophyceae</taxon>
        <taxon>Stylonematales</taxon>
        <taxon>Stylonemataceae</taxon>
        <taxon>Rhodosorus</taxon>
    </lineage>
</organism>
<feature type="domain" description="AB hydrolase-1" evidence="1">
    <location>
        <begin position="15"/>
        <end position="168"/>
    </location>
</feature>
<protein>
    <recommendedName>
        <fullName evidence="1">AB hydrolase-1 domain-containing protein</fullName>
    </recommendedName>
</protein>
<dbReference type="EMBL" id="HBHW01024326">
    <property type="protein sequence ID" value="CAE0050741.1"/>
    <property type="molecule type" value="Transcribed_RNA"/>
</dbReference>
<dbReference type="Gene3D" id="3.40.50.1820">
    <property type="entry name" value="alpha/beta hydrolase"/>
    <property type="match status" value="1"/>
</dbReference>
<reference evidence="4" key="1">
    <citation type="submission" date="2021-01" db="EMBL/GenBank/DDBJ databases">
        <authorList>
            <person name="Corre E."/>
            <person name="Pelletier E."/>
            <person name="Niang G."/>
            <person name="Scheremetjew M."/>
            <person name="Finn R."/>
            <person name="Kale V."/>
            <person name="Holt S."/>
            <person name="Cochrane G."/>
            <person name="Meng A."/>
            <person name="Brown T."/>
            <person name="Cohen L."/>
        </authorList>
    </citation>
    <scope>NUCLEOTIDE SEQUENCE</scope>
    <source>
        <strain evidence="4">CCMP 769</strain>
    </source>
</reference>
<dbReference type="EMBL" id="HBHW01024317">
    <property type="protein sequence ID" value="CAE0050732.1"/>
    <property type="molecule type" value="Transcribed_RNA"/>
</dbReference>
<dbReference type="EMBL" id="HBHW01024319">
    <property type="protein sequence ID" value="CAE0050734.1"/>
    <property type="molecule type" value="Transcribed_RNA"/>
</dbReference>
<evidence type="ECO:0000313" key="7">
    <source>
        <dbReference type="EMBL" id="CAE0050741.1"/>
    </source>
</evidence>
<dbReference type="EMBL" id="HBHW01024323">
    <property type="protein sequence ID" value="CAE0050738.1"/>
    <property type="molecule type" value="Transcribed_RNA"/>
</dbReference>
<evidence type="ECO:0000313" key="3">
    <source>
        <dbReference type="EMBL" id="CAE0050732.1"/>
    </source>
</evidence>
<proteinExistence type="predicted"/>
<dbReference type="EMBL" id="HBHW01024322">
    <property type="protein sequence ID" value="CAE0050737.1"/>
    <property type="molecule type" value="Transcribed_RNA"/>
</dbReference>
<evidence type="ECO:0000259" key="1">
    <source>
        <dbReference type="Pfam" id="PF00561"/>
    </source>
</evidence>
<name>A0A7S2ZT95_9RHOD</name>